<keyword evidence="4" id="KW-1003">Cell membrane</keyword>
<feature type="transmembrane region" description="Helical" evidence="8">
    <location>
        <begin position="6"/>
        <end position="26"/>
    </location>
</feature>
<dbReference type="STRING" id="471855.Shel_09770"/>
<evidence type="ECO:0000313" key="10">
    <source>
        <dbReference type="Proteomes" id="UP000002026"/>
    </source>
</evidence>
<comment type="similarity">
    <text evidence="2">Belongs to the auxin efflux carrier (TC 2.A.69) family.</text>
</comment>
<name>C7N529_SLAHD</name>
<dbReference type="PANTHER" id="PTHR36838">
    <property type="entry name" value="AUXIN EFFLUX CARRIER FAMILY PROTEIN"/>
    <property type="match status" value="1"/>
</dbReference>
<feature type="transmembrane region" description="Helical" evidence="8">
    <location>
        <begin position="225"/>
        <end position="250"/>
    </location>
</feature>
<evidence type="ECO:0000256" key="2">
    <source>
        <dbReference type="ARBA" id="ARBA00010145"/>
    </source>
</evidence>
<feature type="transmembrane region" description="Helical" evidence="8">
    <location>
        <begin position="127"/>
        <end position="148"/>
    </location>
</feature>
<keyword evidence="3" id="KW-0813">Transport</keyword>
<keyword evidence="5 8" id="KW-0812">Transmembrane</keyword>
<dbReference type="Proteomes" id="UP000002026">
    <property type="component" value="Chromosome"/>
</dbReference>
<accession>C7N529</accession>
<dbReference type="InterPro" id="IPR038770">
    <property type="entry name" value="Na+/solute_symporter_sf"/>
</dbReference>
<evidence type="ECO:0000256" key="3">
    <source>
        <dbReference type="ARBA" id="ARBA00022448"/>
    </source>
</evidence>
<dbReference type="Pfam" id="PF03547">
    <property type="entry name" value="Mem_trans"/>
    <property type="match status" value="1"/>
</dbReference>
<feature type="transmembrane region" description="Helical" evidence="8">
    <location>
        <begin position="38"/>
        <end position="58"/>
    </location>
</feature>
<evidence type="ECO:0000256" key="8">
    <source>
        <dbReference type="SAM" id="Phobius"/>
    </source>
</evidence>
<keyword evidence="6 8" id="KW-1133">Transmembrane helix</keyword>
<dbReference type="EMBL" id="CP001684">
    <property type="protein sequence ID" value="ACV22014.1"/>
    <property type="molecule type" value="Genomic_DNA"/>
</dbReference>
<evidence type="ECO:0000313" key="9">
    <source>
        <dbReference type="EMBL" id="ACV22014.1"/>
    </source>
</evidence>
<evidence type="ECO:0000256" key="6">
    <source>
        <dbReference type="ARBA" id="ARBA00022989"/>
    </source>
</evidence>
<feature type="transmembrane region" description="Helical" evidence="8">
    <location>
        <begin position="256"/>
        <end position="275"/>
    </location>
</feature>
<evidence type="ECO:0000256" key="7">
    <source>
        <dbReference type="ARBA" id="ARBA00023136"/>
    </source>
</evidence>
<dbReference type="AlphaFoldDB" id="C7N529"/>
<organism evidence="9 10">
    <name type="scientific">Slackia heliotrinireducens (strain ATCC 29202 / DSM 20476 / NCTC 11029 / RHS 1)</name>
    <name type="common">Peptococcus heliotrinreducens</name>
    <dbReference type="NCBI Taxonomy" id="471855"/>
    <lineage>
        <taxon>Bacteria</taxon>
        <taxon>Bacillati</taxon>
        <taxon>Actinomycetota</taxon>
        <taxon>Coriobacteriia</taxon>
        <taxon>Eggerthellales</taxon>
        <taxon>Eggerthellaceae</taxon>
        <taxon>Slackia</taxon>
    </lineage>
</organism>
<keyword evidence="7 8" id="KW-0472">Membrane</keyword>
<dbReference type="HOGENOM" id="CLU_056175_3_0_11"/>
<dbReference type="GO" id="GO:0055085">
    <property type="term" value="P:transmembrane transport"/>
    <property type="evidence" value="ECO:0007669"/>
    <property type="project" value="InterPro"/>
</dbReference>
<dbReference type="Gene3D" id="1.20.1530.20">
    <property type="match status" value="1"/>
</dbReference>
<protein>
    <submittedName>
        <fullName evidence="9">Predicted permease</fullName>
    </submittedName>
</protein>
<feature type="transmembrane region" description="Helical" evidence="8">
    <location>
        <begin position="287"/>
        <end position="311"/>
    </location>
</feature>
<dbReference type="PANTHER" id="PTHR36838:SF4">
    <property type="entry name" value="AUXIN EFFLUX CARRIER FAMILY PROTEIN"/>
    <property type="match status" value="1"/>
</dbReference>
<keyword evidence="10" id="KW-1185">Reference proteome</keyword>
<feature type="transmembrane region" description="Helical" evidence="8">
    <location>
        <begin position="64"/>
        <end position="87"/>
    </location>
</feature>
<evidence type="ECO:0000256" key="4">
    <source>
        <dbReference type="ARBA" id="ARBA00022475"/>
    </source>
</evidence>
<dbReference type="KEGG" id="shi:Shel_09770"/>
<evidence type="ECO:0000256" key="5">
    <source>
        <dbReference type="ARBA" id="ARBA00022692"/>
    </source>
</evidence>
<feature type="transmembrane region" description="Helical" evidence="8">
    <location>
        <begin position="169"/>
        <end position="187"/>
    </location>
</feature>
<reference evidence="9 10" key="1">
    <citation type="journal article" date="2009" name="Stand. Genomic Sci.">
        <title>Complete genome sequence of Slackia heliotrinireducens type strain (RHS 1).</title>
        <authorList>
            <person name="Pukall R."/>
            <person name="Lapidus A."/>
            <person name="Nolan M."/>
            <person name="Copeland A."/>
            <person name="Glavina Del Rio T."/>
            <person name="Lucas S."/>
            <person name="Chen F."/>
            <person name="Tice H."/>
            <person name="Cheng J.F."/>
            <person name="Chertkov O."/>
            <person name="Bruce D."/>
            <person name="Goodwin L."/>
            <person name="Kuske C."/>
            <person name="Brettin T."/>
            <person name="Detter J.C."/>
            <person name="Han C."/>
            <person name="Pitluck S."/>
            <person name="Pati A."/>
            <person name="Mavrommatis K."/>
            <person name="Ivanova N."/>
            <person name="Ovchinnikova G."/>
            <person name="Chen A."/>
            <person name="Palaniappan K."/>
            <person name="Schneider S."/>
            <person name="Rohde M."/>
            <person name="Chain P."/>
            <person name="D'haeseleer P."/>
            <person name="Goker M."/>
            <person name="Bristow J."/>
            <person name="Eisen J.A."/>
            <person name="Markowitz V."/>
            <person name="Kyrpides N.C."/>
            <person name="Klenk H.P."/>
            <person name="Hugenholtz P."/>
        </authorList>
    </citation>
    <scope>NUCLEOTIDE SEQUENCE [LARGE SCALE GENOMIC DNA]</scope>
    <source>
        <strain evidence="10">ATCC 29202 / DSM 20476 / NCTC 11029 / RHS 1</strain>
    </source>
</reference>
<sequence length="312" mass="33559">MESLAVALNAVMPFFVYLMVGKIARALHWADEDFFSRLNTFSFNTLFPIMMFSTVYQVETDYAVNWLFVGTALASVLIVIGIAMAAVPRLVGGPPRQAVVVEALHRSNIILFALPLTYSIYGDECLIPVTSVIALIVPTYNIVAVMIFEYFRGASPTPLSLAKSVIKNPLIQGFIVATLVRFLHIDLPGFLDAPIHTLGSIATPLALIALGGTLHIHEMQDNMGLMVPVLIIKMIVLPLCILPLSLALPFSGVERFVLLVMYAAPVATATFPMASTMDGDGPLAGELVVLSTVVSVGTLFVWIVALGTAGLL</sequence>
<dbReference type="eggNOG" id="COG0679">
    <property type="taxonomic scope" value="Bacteria"/>
</dbReference>
<comment type="subcellular location">
    <subcellularLocation>
        <location evidence="1">Cell membrane</location>
        <topology evidence="1">Multi-pass membrane protein</topology>
    </subcellularLocation>
</comment>
<evidence type="ECO:0000256" key="1">
    <source>
        <dbReference type="ARBA" id="ARBA00004651"/>
    </source>
</evidence>
<dbReference type="RefSeq" id="WP_012798118.1">
    <property type="nucleotide sequence ID" value="NC_013165.1"/>
</dbReference>
<feature type="transmembrane region" description="Helical" evidence="8">
    <location>
        <begin position="193"/>
        <end position="213"/>
    </location>
</feature>
<dbReference type="InterPro" id="IPR004776">
    <property type="entry name" value="Mem_transp_PIN-like"/>
</dbReference>
<gene>
    <name evidence="9" type="ordered locus">Shel_09770</name>
</gene>
<dbReference type="GO" id="GO:0005886">
    <property type="term" value="C:plasma membrane"/>
    <property type="evidence" value="ECO:0007669"/>
    <property type="project" value="UniProtKB-SubCell"/>
</dbReference>
<proteinExistence type="inferred from homology"/>